<dbReference type="CDD" id="cd05008">
    <property type="entry name" value="SIS_GlmS_GlmD_1"/>
    <property type="match status" value="1"/>
</dbReference>
<evidence type="ECO:0000259" key="2">
    <source>
        <dbReference type="PROSITE" id="PS51464"/>
    </source>
</evidence>
<protein>
    <submittedName>
        <fullName evidence="3">SIS domain-containing protein</fullName>
    </submittedName>
</protein>
<dbReference type="Gene3D" id="3.40.50.10490">
    <property type="entry name" value="Glucose-6-phosphate isomerase like protein, domain 1"/>
    <property type="match status" value="2"/>
</dbReference>
<sequence>MSITADEIATQPELWRRAIEQAGEVADLLPARGKEVCVVGCGTSLYMAQAWARLREQAGHGRTDAYPASELPAGRRYDVLVAISRSGTTSEVTRVLERRPADRSVAITAVADGPVGAAANEVIALPYADERSVVQTRFATTALTLLRAHAGDGGNAVADAERALTMDLPIDPAQVTQWTFVGRGWTVGLAHEAALKLREAAQAWTEAYPALEYRHGPISVSGPGGVVWSFGPTDPALAEEMRATGATVVDLRQDPLSSLVVAQRTAVALARAKGLDPDLPRHLSRSVVLAGQALNTLS</sequence>
<dbReference type="InterPro" id="IPR001347">
    <property type="entry name" value="SIS_dom"/>
</dbReference>
<evidence type="ECO:0000313" key="4">
    <source>
        <dbReference type="Proteomes" id="UP000318578"/>
    </source>
</evidence>
<proteinExistence type="predicted"/>
<dbReference type="SUPFAM" id="SSF53697">
    <property type="entry name" value="SIS domain"/>
    <property type="match status" value="1"/>
</dbReference>
<dbReference type="GO" id="GO:1901135">
    <property type="term" value="P:carbohydrate derivative metabolic process"/>
    <property type="evidence" value="ECO:0007669"/>
    <property type="project" value="InterPro"/>
</dbReference>
<evidence type="ECO:0000313" key="3">
    <source>
        <dbReference type="EMBL" id="TVT24089.1"/>
    </source>
</evidence>
<dbReference type="EMBL" id="VJZA01000008">
    <property type="protein sequence ID" value="TVT24089.1"/>
    <property type="molecule type" value="Genomic_DNA"/>
</dbReference>
<comment type="caution">
    <text evidence="3">The sequence shown here is derived from an EMBL/GenBank/DDBJ whole genome shotgun (WGS) entry which is preliminary data.</text>
</comment>
<dbReference type="OrthoDB" id="367283at2"/>
<feature type="domain" description="SIS" evidence="2">
    <location>
        <begin position="25"/>
        <end position="161"/>
    </location>
</feature>
<keyword evidence="4" id="KW-1185">Reference proteome</keyword>
<dbReference type="Pfam" id="PF01380">
    <property type="entry name" value="SIS"/>
    <property type="match status" value="1"/>
</dbReference>
<reference evidence="3 4" key="1">
    <citation type="submission" date="2019-07" db="EMBL/GenBank/DDBJ databases">
        <title>New species of Amycolatopsis and Streptomyces.</title>
        <authorList>
            <person name="Duangmal K."/>
            <person name="Teo W.F.A."/>
            <person name="Lipun K."/>
        </authorList>
    </citation>
    <scope>NUCLEOTIDE SEQUENCE [LARGE SCALE GENOMIC DNA]</scope>
    <source>
        <strain evidence="3 4">JCM 30562</strain>
    </source>
</reference>
<dbReference type="InterPro" id="IPR035466">
    <property type="entry name" value="GlmS/AgaS_SIS"/>
</dbReference>
<dbReference type="GO" id="GO:0097367">
    <property type="term" value="F:carbohydrate derivative binding"/>
    <property type="evidence" value="ECO:0007669"/>
    <property type="project" value="InterPro"/>
</dbReference>
<dbReference type="PANTHER" id="PTHR10937">
    <property type="entry name" value="GLUCOSAMINE--FRUCTOSE-6-PHOSPHATE AMINOTRANSFERASE, ISOMERIZING"/>
    <property type="match status" value="1"/>
</dbReference>
<dbReference type="PANTHER" id="PTHR10937:SF4">
    <property type="entry name" value="GLUCOSAMINE-6-PHOSPHATE DEAMINASE"/>
    <property type="match status" value="1"/>
</dbReference>
<dbReference type="CDD" id="cd05009">
    <property type="entry name" value="SIS_GlmS_GlmD_2"/>
    <property type="match status" value="1"/>
</dbReference>
<dbReference type="RefSeq" id="WP_144635846.1">
    <property type="nucleotide sequence ID" value="NZ_BNAX01000018.1"/>
</dbReference>
<dbReference type="InterPro" id="IPR046348">
    <property type="entry name" value="SIS_dom_sf"/>
</dbReference>
<dbReference type="Proteomes" id="UP000318578">
    <property type="component" value="Unassembled WGS sequence"/>
</dbReference>
<organism evidence="3 4">
    <name type="scientific">Amycolatopsis acidiphila</name>
    <dbReference type="NCBI Taxonomy" id="715473"/>
    <lineage>
        <taxon>Bacteria</taxon>
        <taxon>Bacillati</taxon>
        <taxon>Actinomycetota</taxon>
        <taxon>Actinomycetes</taxon>
        <taxon>Pseudonocardiales</taxon>
        <taxon>Pseudonocardiaceae</taxon>
        <taxon>Amycolatopsis</taxon>
    </lineage>
</organism>
<dbReference type="InterPro" id="IPR035490">
    <property type="entry name" value="GlmS/FrlB_SIS"/>
</dbReference>
<gene>
    <name evidence="3" type="ORF">FNH06_07765</name>
</gene>
<evidence type="ECO:0000256" key="1">
    <source>
        <dbReference type="ARBA" id="ARBA00022737"/>
    </source>
</evidence>
<accession>A0A558AIL8</accession>
<dbReference type="PROSITE" id="PS51464">
    <property type="entry name" value="SIS"/>
    <property type="match status" value="1"/>
</dbReference>
<dbReference type="AlphaFoldDB" id="A0A558AIL8"/>
<name>A0A558AIL8_9PSEU</name>
<keyword evidence="1" id="KW-0677">Repeat</keyword>